<keyword evidence="2" id="KW-1185">Reference proteome</keyword>
<reference evidence="1" key="1">
    <citation type="journal article" date="2022" name="bioRxiv">
        <title>Genomics of Preaxostyla Flagellates Illuminates Evolutionary Transitions and the Path Towards Mitochondrial Loss.</title>
        <authorList>
            <person name="Novak L.V.F."/>
            <person name="Treitli S.C."/>
            <person name="Pyrih J."/>
            <person name="Halakuc P."/>
            <person name="Pipaliya S.V."/>
            <person name="Vacek V."/>
            <person name="Brzon O."/>
            <person name="Soukal P."/>
            <person name="Eme L."/>
            <person name="Dacks J.B."/>
            <person name="Karnkowska A."/>
            <person name="Elias M."/>
            <person name="Hampl V."/>
        </authorList>
    </citation>
    <scope>NUCLEOTIDE SEQUENCE</scope>
    <source>
        <strain evidence="1">RCP-MX</strain>
    </source>
</reference>
<proteinExistence type="predicted"/>
<protein>
    <submittedName>
        <fullName evidence="1">Uncharacterized protein</fullName>
    </submittedName>
</protein>
<evidence type="ECO:0000313" key="2">
    <source>
        <dbReference type="Proteomes" id="UP001141327"/>
    </source>
</evidence>
<organism evidence="1 2">
    <name type="scientific">Paratrimastix pyriformis</name>
    <dbReference type="NCBI Taxonomy" id="342808"/>
    <lineage>
        <taxon>Eukaryota</taxon>
        <taxon>Metamonada</taxon>
        <taxon>Preaxostyla</taxon>
        <taxon>Paratrimastigidae</taxon>
        <taxon>Paratrimastix</taxon>
    </lineage>
</organism>
<dbReference type="Proteomes" id="UP001141327">
    <property type="component" value="Unassembled WGS sequence"/>
</dbReference>
<accession>A0ABQ8UV21</accession>
<evidence type="ECO:0000313" key="1">
    <source>
        <dbReference type="EMBL" id="KAJ4462228.1"/>
    </source>
</evidence>
<name>A0ABQ8UV21_9EUKA</name>
<comment type="caution">
    <text evidence="1">The sequence shown here is derived from an EMBL/GenBank/DDBJ whole genome shotgun (WGS) entry which is preliminary data.</text>
</comment>
<sequence length="375" mass="40574">MAEARISSYEIPLGTVYLVRNPGEENTRATIRIRPPPETIVRRVGLSYCCGWAAGGLLGTLEGAHYARGLPLRAMVSSVVMGAVSRGHWCSTRFAWAGVMHSLVDSAAQSIVQTLLSPLAPPTINVPIITLQRQSSPSPAQQPLRLPSPHQITEDSSAKVSPFCSLLRLWGWTLKDQLSRIHVTHFALPTLEQGPANTTEGVYPEDPAAARLWPTRSIIRRGAQAFQPKTMAETIRTEGRICRSVLVRTFPAALSTPPTAAPLESPLPRGQLAAWFGPSSKRSTVPSPPLPARLPLINISTEAVGMGLASAFVGYHVVPYGMGTQRTRWLLSLGGGVLGMYSQLRGEEICRRELERLQATSGVRVATSQPALETE</sequence>
<dbReference type="EMBL" id="JAPMOS010000004">
    <property type="protein sequence ID" value="KAJ4462228.1"/>
    <property type="molecule type" value="Genomic_DNA"/>
</dbReference>
<gene>
    <name evidence="1" type="ORF">PAPYR_1418</name>
</gene>